<dbReference type="Pfam" id="PF05228">
    <property type="entry name" value="CHASE4"/>
    <property type="match status" value="1"/>
</dbReference>
<dbReference type="Pfam" id="PF00563">
    <property type="entry name" value="EAL"/>
    <property type="match status" value="1"/>
</dbReference>
<evidence type="ECO:0000256" key="1">
    <source>
        <dbReference type="SAM" id="Phobius"/>
    </source>
</evidence>
<dbReference type="InterPro" id="IPR007892">
    <property type="entry name" value="CHASE4"/>
</dbReference>
<dbReference type="SUPFAM" id="SSF55073">
    <property type="entry name" value="Nucleotide cyclase"/>
    <property type="match status" value="1"/>
</dbReference>
<dbReference type="SMART" id="SM00052">
    <property type="entry name" value="EAL"/>
    <property type="match status" value="1"/>
</dbReference>
<dbReference type="InterPro" id="IPR035965">
    <property type="entry name" value="PAS-like_dom_sf"/>
</dbReference>
<dbReference type="SUPFAM" id="SSF141868">
    <property type="entry name" value="EAL domain-like"/>
    <property type="match status" value="1"/>
</dbReference>
<reference evidence="3 4" key="1">
    <citation type="submission" date="2020-03" db="EMBL/GenBank/DDBJ databases">
        <title>Genome mining reveals the biosynthetic pathways of PHA and ectoines of the halophilic strain Salinivibrio costicola M318 isolated from fermented shrimp paste.</title>
        <authorList>
            <person name="Doan T.V."/>
            <person name="Tran L.T."/>
            <person name="Trieu T.A."/>
            <person name="Nguyen Q.V."/>
            <person name="Quach T.N."/>
            <person name="Phi T.Q."/>
            <person name="Kumar S."/>
        </authorList>
    </citation>
    <scope>NUCLEOTIDE SEQUENCE [LARGE SCALE GENOMIC DNA]</scope>
    <source>
        <strain evidence="3 4">M318</strain>
    </source>
</reference>
<dbReference type="RefSeq" id="WP_167315104.1">
    <property type="nucleotide sequence ID" value="NZ_CP050267.1"/>
</dbReference>
<proteinExistence type="predicted"/>
<keyword evidence="1" id="KW-1133">Transmembrane helix</keyword>
<dbReference type="PANTHER" id="PTHR44757">
    <property type="entry name" value="DIGUANYLATE CYCLASE DGCP"/>
    <property type="match status" value="1"/>
</dbReference>
<keyword evidence="1" id="KW-0812">Transmembrane</keyword>
<dbReference type="InterPro" id="IPR000014">
    <property type="entry name" value="PAS"/>
</dbReference>
<dbReference type="CDD" id="cd01948">
    <property type="entry name" value="EAL"/>
    <property type="match status" value="1"/>
</dbReference>
<dbReference type="InterPro" id="IPR001633">
    <property type="entry name" value="EAL_dom"/>
</dbReference>
<accession>A0ABX6KAW3</accession>
<dbReference type="Gene3D" id="3.30.450.20">
    <property type="entry name" value="PAS domain"/>
    <property type="match status" value="1"/>
</dbReference>
<dbReference type="CDD" id="cd00130">
    <property type="entry name" value="PAS"/>
    <property type="match status" value="1"/>
</dbReference>
<dbReference type="SUPFAM" id="SSF55785">
    <property type="entry name" value="PYP-like sensor domain (PAS domain)"/>
    <property type="match status" value="1"/>
</dbReference>
<name>A0ABX6KAW3_SALCS</name>
<keyword evidence="4" id="KW-1185">Reference proteome</keyword>
<dbReference type="PANTHER" id="PTHR44757:SF2">
    <property type="entry name" value="BIOFILM ARCHITECTURE MAINTENANCE PROTEIN MBAA"/>
    <property type="match status" value="1"/>
</dbReference>
<dbReference type="InterPro" id="IPR029787">
    <property type="entry name" value="Nucleotide_cyclase"/>
</dbReference>
<dbReference type="Pfam" id="PF00990">
    <property type="entry name" value="GGDEF"/>
    <property type="match status" value="1"/>
</dbReference>
<sequence>MARTLFVTLHSKAALIFLLGIVGIIFSSLLVTRYFFLFGINHLEDIEITRANQQAKAVIQRVVDNQVEYAVDWAYWDDTYTLLTNGNTQYASRNLEADTLISLGLSMMGFADLDGRVVEARVLNNDDEREFIQRIYQSAAIREHISQSLPDDALTPLSGLLEIDNRLWVISLNPIRDSSGTAPAVGWMVWGQALTGRFPSAYENILTGDNSLLEGAILKQIETSEHIVRTDTKLTRYTPLYDLNNQIVATLKTTEQRRYYQKGRQVFQYLIMTMLAITSLIGVLVFILYRRKIAKQFISFERDVSALLGDGPLPHKRKDTFTHITEQIKALAHASSKTERQLKETLSRFDALYHSQHLGMIILMDDQIIDVNQALLDLLGYEREQITSLSIRDLCRNDESTLARLTSLYQQGPRDVTHFETALRCYKGNTLPCAIEAVRLDEGENSSLMLSVKDISQQKQQAELIETLSHYDTLSGLLNRPSTTEALNAALANQKGVFALYFIATRLREIYEIYGHHAYDSMVKHIADTLKGQFVGATIGRLSENEFIVFTDKSNERDLEAHACLALKASDNHIALTDAEFDIGLKGALIGPHLQFQHFETLVHCGFYAIEQARTGSKYRVEIVDEHIAQAAQETLVINRNLVSALKNNEFTAYFQPIVNATSNQVIGFEALARWHHPSLGLVSPGVFVPLAEKHKLIIELDEVVLEKACAFLQQLQQHWRKKSQHRLTIHVNLSSPHFGARRLVDNLKRLINRYQLAPGQLVLEVTESILLGADKETIKRMHALKALGVQLALDDFGTGYSSFSSLCNFPLDIVKLDKSYMSEIETNDKAKTLVRSIINMAQELGMTTVAEGVETASQLRIVNVWRVDEIQGFYFFKPMSAEQALNTFGENG</sequence>
<dbReference type="SMART" id="SM00267">
    <property type="entry name" value="GGDEF"/>
    <property type="match status" value="1"/>
</dbReference>
<evidence type="ECO:0000313" key="4">
    <source>
        <dbReference type="Proteomes" id="UP000501408"/>
    </source>
</evidence>
<gene>
    <name evidence="3" type="ORF">HBA18_13805</name>
</gene>
<feature type="domain" description="EAL" evidence="2">
    <location>
        <begin position="635"/>
        <end position="893"/>
    </location>
</feature>
<dbReference type="InterPro" id="IPR000160">
    <property type="entry name" value="GGDEF_dom"/>
</dbReference>
<feature type="transmembrane region" description="Helical" evidence="1">
    <location>
        <begin position="13"/>
        <end position="36"/>
    </location>
</feature>
<dbReference type="SMART" id="SM00091">
    <property type="entry name" value="PAS"/>
    <property type="match status" value="1"/>
</dbReference>
<dbReference type="InterPro" id="IPR035919">
    <property type="entry name" value="EAL_sf"/>
</dbReference>
<feature type="transmembrane region" description="Helical" evidence="1">
    <location>
        <begin position="266"/>
        <end position="289"/>
    </location>
</feature>
<dbReference type="Pfam" id="PF13426">
    <property type="entry name" value="PAS_9"/>
    <property type="match status" value="1"/>
</dbReference>
<dbReference type="EMBL" id="CP050267">
    <property type="protein sequence ID" value="QIR07491.1"/>
    <property type="molecule type" value="Genomic_DNA"/>
</dbReference>
<protein>
    <submittedName>
        <fullName evidence="3">EAL domain-containing protein</fullName>
    </submittedName>
</protein>
<organism evidence="3 4">
    <name type="scientific">Salinivibrio costicola</name>
    <name type="common">Vibrio costicola</name>
    <dbReference type="NCBI Taxonomy" id="51367"/>
    <lineage>
        <taxon>Bacteria</taxon>
        <taxon>Pseudomonadati</taxon>
        <taxon>Pseudomonadota</taxon>
        <taxon>Gammaproteobacteria</taxon>
        <taxon>Vibrionales</taxon>
        <taxon>Vibrionaceae</taxon>
        <taxon>Salinivibrio</taxon>
    </lineage>
</organism>
<dbReference type="InterPro" id="IPR043128">
    <property type="entry name" value="Rev_trsase/Diguanyl_cyclase"/>
</dbReference>
<dbReference type="Gene3D" id="3.30.70.270">
    <property type="match status" value="1"/>
</dbReference>
<dbReference type="NCBIfam" id="TIGR00229">
    <property type="entry name" value="sensory_box"/>
    <property type="match status" value="1"/>
</dbReference>
<dbReference type="Proteomes" id="UP000501408">
    <property type="component" value="Chromosome 2"/>
</dbReference>
<evidence type="ECO:0000313" key="3">
    <source>
        <dbReference type="EMBL" id="QIR07491.1"/>
    </source>
</evidence>
<keyword evidence="1" id="KW-0472">Membrane</keyword>
<dbReference type="PROSITE" id="PS50883">
    <property type="entry name" value="EAL"/>
    <property type="match status" value="1"/>
</dbReference>
<dbReference type="InterPro" id="IPR052155">
    <property type="entry name" value="Biofilm_reg_signaling"/>
</dbReference>
<dbReference type="Gene3D" id="3.20.20.450">
    <property type="entry name" value="EAL domain"/>
    <property type="match status" value="1"/>
</dbReference>
<evidence type="ECO:0000259" key="2">
    <source>
        <dbReference type="PROSITE" id="PS50883"/>
    </source>
</evidence>